<dbReference type="SUPFAM" id="SSF51735">
    <property type="entry name" value="NAD(P)-binding Rossmann-fold domains"/>
    <property type="match status" value="1"/>
</dbReference>
<dbReference type="AlphaFoldDB" id="A0A7X0T4I1"/>
<dbReference type="EMBL" id="JAAROP010000003">
    <property type="protein sequence ID" value="MBC1322397.1"/>
    <property type="molecule type" value="Genomic_DNA"/>
</dbReference>
<evidence type="ECO:0000313" key="6">
    <source>
        <dbReference type="Proteomes" id="UP000522007"/>
    </source>
</evidence>
<gene>
    <name evidence="5" type="ORF">HB853_05510</name>
</gene>
<dbReference type="PANTHER" id="PTHR42789">
    <property type="entry name" value="D-ISOMER SPECIFIC 2-HYDROXYACID DEHYDROGENASE FAMILY PROTEIN (AFU_ORTHOLOGUE AFUA_6G10090)"/>
    <property type="match status" value="1"/>
</dbReference>
<comment type="caution">
    <text evidence="5">The sequence shown here is derived from an EMBL/GenBank/DDBJ whole genome shotgun (WGS) entry which is preliminary data.</text>
</comment>
<dbReference type="Gene3D" id="3.40.50.720">
    <property type="entry name" value="NAD(P)-binding Rossmann-like Domain"/>
    <property type="match status" value="2"/>
</dbReference>
<dbReference type="FunFam" id="3.40.50.720:FF:000203">
    <property type="entry name" value="D-3-phosphoglycerate dehydrogenase (SerA)"/>
    <property type="match status" value="1"/>
</dbReference>
<dbReference type="InterPro" id="IPR050857">
    <property type="entry name" value="D-2-hydroxyacid_DH"/>
</dbReference>
<keyword evidence="2" id="KW-0560">Oxidoreductase</keyword>
<evidence type="ECO:0000259" key="4">
    <source>
        <dbReference type="Pfam" id="PF02826"/>
    </source>
</evidence>
<name>A0A7X0T4I1_LISWE</name>
<proteinExistence type="inferred from homology"/>
<dbReference type="Proteomes" id="UP000522007">
    <property type="component" value="Unassembled WGS sequence"/>
</dbReference>
<dbReference type="GO" id="GO:0051287">
    <property type="term" value="F:NAD binding"/>
    <property type="evidence" value="ECO:0007669"/>
    <property type="project" value="InterPro"/>
</dbReference>
<evidence type="ECO:0000313" key="5">
    <source>
        <dbReference type="EMBL" id="MBC1322397.1"/>
    </source>
</evidence>
<evidence type="ECO:0000256" key="1">
    <source>
        <dbReference type="ARBA" id="ARBA00005854"/>
    </source>
</evidence>
<dbReference type="GO" id="GO:0016616">
    <property type="term" value="F:oxidoreductase activity, acting on the CH-OH group of donors, NAD or NADP as acceptor"/>
    <property type="evidence" value="ECO:0007669"/>
    <property type="project" value="InterPro"/>
</dbReference>
<evidence type="ECO:0000256" key="2">
    <source>
        <dbReference type="ARBA" id="ARBA00023002"/>
    </source>
</evidence>
<feature type="domain" description="D-isomer specific 2-hydroxyacid dehydrogenase NAD-binding" evidence="4">
    <location>
        <begin position="134"/>
        <end position="314"/>
    </location>
</feature>
<dbReference type="SUPFAM" id="SSF52283">
    <property type="entry name" value="Formate/glycerate dehydrogenase catalytic domain-like"/>
    <property type="match status" value="1"/>
</dbReference>
<dbReference type="CDD" id="cd12171">
    <property type="entry name" value="2-Hacid_dh_10"/>
    <property type="match status" value="1"/>
</dbReference>
<reference evidence="5 6" key="1">
    <citation type="submission" date="2020-03" db="EMBL/GenBank/DDBJ databases">
        <title>Soil Listeria distribution.</title>
        <authorList>
            <person name="Liao J."/>
            <person name="Wiedmann M."/>
        </authorList>
    </citation>
    <scope>NUCLEOTIDE SEQUENCE [LARGE SCALE GENOMIC DNA]</scope>
    <source>
        <strain evidence="5 6">FSL L7-1829</strain>
    </source>
</reference>
<dbReference type="Pfam" id="PF02826">
    <property type="entry name" value="2-Hacid_dh_C"/>
    <property type="match status" value="1"/>
</dbReference>
<dbReference type="InterPro" id="IPR006140">
    <property type="entry name" value="D-isomer_DH_NAD-bd"/>
</dbReference>
<protein>
    <submittedName>
        <fullName evidence="5">2-hydroxyacid dehydrogenase</fullName>
    </submittedName>
</protein>
<comment type="similarity">
    <text evidence="1">Belongs to the D-isomer specific 2-hydroxyacid dehydrogenase family.</text>
</comment>
<accession>A0A7X0T4I1</accession>
<keyword evidence="3" id="KW-0520">NAD</keyword>
<dbReference type="InterPro" id="IPR036291">
    <property type="entry name" value="NAD(P)-bd_dom_sf"/>
</dbReference>
<organism evidence="5 6">
    <name type="scientific">Listeria welshimeri</name>
    <dbReference type="NCBI Taxonomy" id="1643"/>
    <lineage>
        <taxon>Bacteria</taxon>
        <taxon>Bacillati</taxon>
        <taxon>Bacillota</taxon>
        <taxon>Bacilli</taxon>
        <taxon>Bacillales</taxon>
        <taxon>Listeriaceae</taxon>
        <taxon>Listeria</taxon>
    </lineage>
</organism>
<evidence type="ECO:0000256" key="3">
    <source>
        <dbReference type="ARBA" id="ARBA00023027"/>
    </source>
</evidence>
<sequence>MKIVVVGDALVASSDLEKAAQELNVNEEVQVEKFEWYSDLSKEAFQEKILAIEKGGSEAVEIPAGICEALVDADILLVHIAPVSKKMIASAKKLRLIGASRGGMENVAVEAATERKIPVIHVIRNAEPVADFTVALMYAETRNIARAHLSIKNGRWDKGFSNDAYKTTLEKHTVGLIGLGYIGKLVAKRLNGLGVKVIAYDPFIDPKKLVDEGLGIELKGLHEVFREADIISLHMRVTKETTNMINAELIGMMKPSAYLINTARAAVLDESALINALEARQIAGAAIDVFWEEPIPSDSPLLTLDNITLTTHIAGDTIDAIPHSPYLLRDVINDYFEKGVSDMQVNLKS</sequence>
<dbReference type="PANTHER" id="PTHR42789:SF1">
    <property type="entry name" value="D-ISOMER SPECIFIC 2-HYDROXYACID DEHYDROGENASE FAMILY PROTEIN (AFU_ORTHOLOGUE AFUA_6G10090)"/>
    <property type="match status" value="1"/>
</dbReference>